<name>A0A0C2MJR4_THEKT</name>
<protein>
    <submittedName>
        <fullName evidence="1">Uncharacterized protein</fullName>
    </submittedName>
</protein>
<evidence type="ECO:0000313" key="2">
    <source>
        <dbReference type="Proteomes" id="UP000031668"/>
    </source>
</evidence>
<proteinExistence type="predicted"/>
<sequence>MQPPPPWFKLEKAHAAPDHMADLVKDTLKKSKTEMAIIPGRLAKILKRFDISKSLDSNLRSLGEEFMIKSYLDFRENGKLIKTASYAQLLIILLEMDGRKGTNIYGESVPIYDNEETSEIENNTDYDAFNTNDRVYEYL</sequence>
<dbReference type="EMBL" id="JWZT01005204">
    <property type="protein sequence ID" value="KII61871.1"/>
    <property type="molecule type" value="Genomic_DNA"/>
</dbReference>
<organism evidence="1 2">
    <name type="scientific">Thelohanellus kitauei</name>
    <name type="common">Myxosporean</name>
    <dbReference type="NCBI Taxonomy" id="669202"/>
    <lineage>
        <taxon>Eukaryota</taxon>
        <taxon>Metazoa</taxon>
        <taxon>Cnidaria</taxon>
        <taxon>Myxozoa</taxon>
        <taxon>Myxosporea</taxon>
        <taxon>Bivalvulida</taxon>
        <taxon>Platysporina</taxon>
        <taxon>Myxobolidae</taxon>
        <taxon>Thelohanellus</taxon>
    </lineage>
</organism>
<evidence type="ECO:0000313" key="1">
    <source>
        <dbReference type="EMBL" id="KII61871.1"/>
    </source>
</evidence>
<dbReference type="Proteomes" id="UP000031668">
    <property type="component" value="Unassembled WGS sequence"/>
</dbReference>
<accession>A0A0C2MJR4</accession>
<reference evidence="1 2" key="1">
    <citation type="journal article" date="2014" name="Genome Biol. Evol.">
        <title>The genome of the myxosporean Thelohanellus kitauei shows adaptations to nutrient acquisition within its fish host.</title>
        <authorList>
            <person name="Yang Y."/>
            <person name="Xiong J."/>
            <person name="Zhou Z."/>
            <person name="Huo F."/>
            <person name="Miao W."/>
            <person name="Ran C."/>
            <person name="Liu Y."/>
            <person name="Zhang J."/>
            <person name="Feng J."/>
            <person name="Wang M."/>
            <person name="Wang M."/>
            <person name="Wang L."/>
            <person name="Yao B."/>
        </authorList>
    </citation>
    <scope>NUCLEOTIDE SEQUENCE [LARGE SCALE GENOMIC DNA]</scope>
    <source>
        <strain evidence="1">Wuqing</strain>
    </source>
</reference>
<comment type="caution">
    <text evidence="1">The sequence shown here is derived from an EMBL/GenBank/DDBJ whole genome shotgun (WGS) entry which is preliminary data.</text>
</comment>
<dbReference type="OrthoDB" id="6136066at2759"/>
<gene>
    <name evidence="1" type="ORF">RF11_00316</name>
</gene>
<dbReference type="AlphaFoldDB" id="A0A0C2MJR4"/>
<keyword evidence="2" id="KW-1185">Reference proteome</keyword>